<dbReference type="InterPro" id="IPR013525">
    <property type="entry name" value="ABC2_TM"/>
</dbReference>
<reference evidence="7" key="1">
    <citation type="journal article" date="2019" name="Nat. Med.">
        <title>A library of human gut bacterial isolates paired with longitudinal multiomics data enables mechanistic microbiome research.</title>
        <authorList>
            <person name="Poyet M."/>
            <person name="Groussin M."/>
            <person name="Gibbons S.M."/>
            <person name="Avila-Pacheco J."/>
            <person name="Jiang X."/>
            <person name="Kearney S.M."/>
            <person name="Perrotta A.R."/>
            <person name="Berdy B."/>
            <person name="Zhao S."/>
            <person name="Lieberman T.D."/>
            <person name="Swanson P.K."/>
            <person name="Smith M."/>
            <person name="Roesemann S."/>
            <person name="Alexander J.E."/>
            <person name="Rich S.A."/>
            <person name="Livny J."/>
            <person name="Vlamakis H."/>
            <person name="Clish C."/>
            <person name="Bullock K."/>
            <person name="Deik A."/>
            <person name="Scott J."/>
            <person name="Pierce K.A."/>
            <person name="Xavier R.J."/>
            <person name="Alm E.J."/>
        </authorList>
    </citation>
    <scope>NUCLEOTIDE SEQUENCE</scope>
    <source>
        <strain evidence="7">BIOML-A12</strain>
    </source>
</reference>
<evidence type="ECO:0000256" key="4">
    <source>
        <dbReference type="ARBA" id="ARBA00023136"/>
    </source>
</evidence>
<sequence length="191" mass="21452">MIPAIFIEFMNSRKQLQIKKGVYAQAYSIRKCECSHFFLLLDSLISFGIIIVIGILIFDLPFSILTGGMIVCIILCCASCMSIGFLLGSFGIILPDINFVYNLFITLLFFLCGANLSIHLLPLPLQWLASVLPLTHGLQAMQLLIHGTWNTQVTFLMLQEVLCMVIYAGAAYLMFRILERAAMRKATIDLY</sequence>
<feature type="transmembrane region" description="Helical" evidence="5">
    <location>
        <begin position="99"/>
        <end position="121"/>
    </location>
</feature>
<comment type="caution">
    <text evidence="7">The sequence shown here is derived from an EMBL/GenBank/DDBJ whole genome shotgun (WGS) entry which is preliminary data.</text>
</comment>
<accession>A0AB36B652</accession>
<evidence type="ECO:0000256" key="1">
    <source>
        <dbReference type="ARBA" id="ARBA00004141"/>
    </source>
</evidence>
<comment type="subcellular location">
    <subcellularLocation>
        <location evidence="1">Membrane</location>
        <topology evidence="1">Multi-pass membrane protein</topology>
    </subcellularLocation>
</comment>
<dbReference type="Pfam" id="PF01061">
    <property type="entry name" value="ABC2_membrane"/>
    <property type="match status" value="1"/>
</dbReference>
<evidence type="ECO:0000256" key="5">
    <source>
        <dbReference type="SAM" id="Phobius"/>
    </source>
</evidence>
<proteinExistence type="predicted"/>
<evidence type="ECO:0000256" key="3">
    <source>
        <dbReference type="ARBA" id="ARBA00022989"/>
    </source>
</evidence>
<feature type="domain" description="ABC-2 type transporter transmembrane" evidence="6">
    <location>
        <begin position="43"/>
        <end position="142"/>
    </location>
</feature>
<evidence type="ECO:0000256" key="2">
    <source>
        <dbReference type="ARBA" id="ARBA00022692"/>
    </source>
</evidence>
<feature type="transmembrane region" description="Helical" evidence="5">
    <location>
        <begin position="37"/>
        <end position="58"/>
    </location>
</feature>
<dbReference type="GO" id="GO:0016020">
    <property type="term" value="C:membrane"/>
    <property type="evidence" value="ECO:0007669"/>
    <property type="project" value="UniProtKB-SubCell"/>
</dbReference>
<name>A0AB36B652_CLOIN</name>
<keyword evidence="3 5" id="KW-1133">Transmembrane helix</keyword>
<dbReference type="GO" id="GO:0140359">
    <property type="term" value="F:ABC-type transporter activity"/>
    <property type="evidence" value="ECO:0007669"/>
    <property type="project" value="InterPro"/>
</dbReference>
<dbReference type="PANTHER" id="PTHR43229">
    <property type="entry name" value="NODULATION PROTEIN J"/>
    <property type="match status" value="1"/>
</dbReference>
<dbReference type="Proteomes" id="UP000604383">
    <property type="component" value="Unassembled WGS sequence"/>
</dbReference>
<dbReference type="AlphaFoldDB" id="A0AB36B652"/>
<keyword evidence="2 5" id="KW-0812">Transmembrane</keyword>
<feature type="transmembrane region" description="Helical" evidence="5">
    <location>
        <begin position="64"/>
        <end position="87"/>
    </location>
</feature>
<feature type="transmembrane region" description="Helical" evidence="5">
    <location>
        <begin position="153"/>
        <end position="175"/>
    </location>
</feature>
<gene>
    <name evidence="7" type="ORF">GT664_10910</name>
</gene>
<evidence type="ECO:0000259" key="6">
    <source>
        <dbReference type="Pfam" id="PF01061"/>
    </source>
</evidence>
<evidence type="ECO:0000313" key="7">
    <source>
        <dbReference type="EMBL" id="MZH56250.1"/>
    </source>
</evidence>
<keyword evidence="4 5" id="KW-0472">Membrane</keyword>
<protein>
    <submittedName>
        <fullName evidence="7">ABC transporter permease</fullName>
    </submittedName>
</protein>
<organism evidence="7 8">
    <name type="scientific">Clostridium innocuum</name>
    <dbReference type="NCBI Taxonomy" id="1522"/>
    <lineage>
        <taxon>Bacteria</taxon>
        <taxon>Bacillati</taxon>
        <taxon>Bacillota</taxon>
        <taxon>Clostridia</taxon>
        <taxon>Eubacteriales</taxon>
        <taxon>Clostridiaceae</taxon>
        <taxon>Clostridium</taxon>
    </lineage>
</organism>
<evidence type="ECO:0000313" key="8">
    <source>
        <dbReference type="Proteomes" id="UP000604383"/>
    </source>
</evidence>
<dbReference type="PANTHER" id="PTHR43229:SF6">
    <property type="entry name" value="ABC-TYPE MULTIDRUG TRANSPORT SYSTEM, PERMEASE COMPONENT"/>
    <property type="match status" value="1"/>
</dbReference>
<dbReference type="InterPro" id="IPR051784">
    <property type="entry name" value="Nod_factor_ABC_transporter"/>
</dbReference>
<dbReference type="EMBL" id="WWTN01000017">
    <property type="protein sequence ID" value="MZH56250.1"/>
    <property type="molecule type" value="Genomic_DNA"/>
</dbReference>